<dbReference type="AlphaFoldDB" id="A0A8H5BVS5"/>
<evidence type="ECO:0000256" key="1">
    <source>
        <dbReference type="SAM" id="MobiDB-lite"/>
    </source>
</evidence>
<feature type="compositionally biased region" description="Low complexity" evidence="1">
    <location>
        <begin position="556"/>
        <end position="566"/>
    </location>
</feature>
<comment type="caution">
    <text evidence="3">The sequence shown here is derived from an EMBL/GenBank/DDBJ whole genome shotgun (WGS) entry which is preliminary data.</text>
</comment>
<feature type="compositionally biased region" description="Basic and acidic residues" evidence="1">
    <location>
        <begin position="799"/>
        <end position="816"/>
    </location>
</feature>
<accession>A0A8H5BVS5</accession>
<feature type="compositionally biased region" description="Polar residues" evidence="1">
    <location>
        <begin position="423"/>
        <end position="433"/>
    </location>
</feature>
<gene>
    <name evidence="3" type="ORF">D9619_005981</name>
</gene>
<feature type="compositionally biased region" description="Basic residues" evidence="1">
    <location>
        <begin position="718"/>
        <end position="727"/>
    </location>
</feature>
<name>A0A8H5BVS5_9AGAR</name>
<feature type="compositionally biased region" description="Basic and acidic residues" evidence="1">
    <location>
        <begin position="604"/>
        <end position="617"/>
    </location>
</feature>
<evidence type="ECO:0000256" key="2">
    <source>
        <dbReference type="SAM" id="Phobius"/>
    </source>
</evidence>
<organism evidence="3 4">
    <name type="scientific">Psilocybe cf. subviscida</name>
    <dbReference type="NCBI Taxonomy" id="2480587"/>
    <lineage>
        <taxon>Eukaryota</taxon>
        <taxon>Fungi</taxon>
        <taxon>Dikarya</taxon>
        <taxon>Basidiomycota</taxon>
        <taxon>Agaricomycotina</taxon>
        <taxon>Agaricomycetes</taxon>
        <taxon>Agaricomycetidae</taxon>
        <taxon>Agaricales</taxon>
        <taxon>Agaricineae</taxon>
        <taxon>Strophariaceae</taxon>
        <taxon>Psilocybe</taxon>
    </lineage>
</organism>
<proteinExistence type="predicted"/>
<feature type="compositionally biased region" description="Basic and acidic residues" evidence="1">
    <location>
        <begin position="534"/>
        <end position="554"/>
    </location>
</feature>
<feature type="compositionally biased region" description="Pro residues" evidence="1">
    <location>
        <begin position="516"/>
        <end position="526"/>
    </location>
</feature>
<dbReference type="EMBL" id="JAACJJ010000001">
    <property type="protein sequence ID" value="KAF5330484.1"/>
    <property type="molecule type" value="Genomic_DNA"/>
</dbReference>
<feature type="region of interest" description="Disordered" evidence="1">
    <location>
        <begin position="497"/>
        <end position="783"/>
    </location>
</feature>
<sequence>MEAIRTAVQRLQTLPAKNWKGNKEAEDAITQVSSIIRLFELPAASTATFDRLRQILRTKLLPLYHASLGLALELTTAILLFLQDNPKVPTHASGNTQTSCEILLVALVSGVLDFVEENSSVKVRETVASSLYPILCPTYILAPYQSLSVLHLKVAPLVYQTFTATAESCPRNAVKLRDQFLNCRNLGYTISISREFLALEALLDLFGILIPPAKASRAVRTRYFTSVFSSEFYGNTSKQIVKHLEAIATPEWSVTSREILNMLAKSSIVYPQPLEGRAFAFNTRPIDGCSLFYIDKSQLIANIDKDGELDTLHVSLPTILGLNTTQAPDSDEVNVAISLSQPPVLGDTEMAMGSQQSIKFSFIMKTAYIAHFESVLQQRNVVPRQIGTRKLSKGQPIKLDSNVRQDVEDMKLTQQERLNEVSKNILTSPQAAESSRKSISKQASLSPVIRRSERAKNIIHSVESTPKKPQTRATTSKAVLPSTIFVDSDAKLSLENQKSKLHGHSKPEPKQKKLQSPPPSPSPAPKKPAGATPLDKKPEPKLHYLNQKEREKRTTTVKPKPVVVDSDSSKEEDTFVGDSPMAISPVAPQKHYPTRAGRAGAPVKEMDNENDDTKSAQEKASTNETAQAPKKRNRRVVMSEDESEIEDDVMEVDEPPKKKARHENVFPPSIRTYKMAKYGRKGRTSSPMPVPVESRPVDVDFDEVPTSEKGSNLASKKTEKKHVLGNKRGKENVPLKDRAQMVKEATKADQEKEKRVLRTKPRQKDEPLKDVKPKPKIISRALPAHASGLAVKLEDARERITRRSSRKAEEIDKSDPIIEISSPERLPEVVPWDDINSSSDPVVVPEIFGKSSNGNDALDDAYNARNEPQAHVVSQANTVTSDNEFNVMDEIEDLPPPIVIRDFARPVVKKQVAPVPAPAQKPKPQPEPVHPVYVKHEPADVIDMTMHDFTSSESVQEEEEEEPIPPVTDYSEPLDLGVEMPSPNDGQRHMTVTPRRVPIATKIPQDIKKPALEAPRKTVIPKLSMLKTPEAPVNKLVVPPRAIQRQIVESQLFDRTPAARAQSPIEQQMPNVSKPQIPFRRESLLKGREFGYSRTEHNRTRRQEMKEDPMTRIAQVLAEINDAVLNKIERRFDAVTDSLTTGQRVILEGTAQTLEEMRQESVFYYNQMVDLEEQYTTRSSAIFNAIHNLNKSSDQLSQCFNKIKIDHSRQSLSKKLPTSLFPKIPDIISNPLMHF</sequence>
<protein>
    <submittedName>
        <fullName evidence="3">Uncharacterized protein</fullName>
    </submittedName>
</protein>
<feature type="compositionally biased region" description="Acidic residues" evidence="1">
    <location>
        <begin position="639"/>
        <end position="653"/>
    </location>
</feature>
<keyword evidence="4" id="KW-1185">Reference proteome</keyword>
<keyword evidence="2" id="KW-0812">Transmembrane</keyword>
<feature type="region of interest" description="Disordered" evidence="1">
    <location>
        <begin position="423"/>
        <end position="476"/>
    </location>
</feature>
<evidence type="ECO:0000313" key="3">
    <source>
        <dbReference type="EMBL" id="KAF5330484.1"/>
    </source>
</evidence>
<keyword evidence="2" id="KW-1133">Transmembrane helix</keyword>
<dbReference type="OrthoDB" id="3270368at2759"/>
<feature type="compositionally biased region" description="Polar residues" evidence="1">
    <location>
        <begin position="462"/>
        <end position="476"/>
    </location>
</feature>
<reference evidence="3 4" key="1">
    <citation type="journal article" date="2020" name="ISME J.">
        <title>Uncovering the hidden diversity of litter-decomposition mechanisms in mushroom-forming fungi.</title>
        <authorList>
            <person name="Floudas D."/>
            <person name="Bentzer J."/>
            <person name="Ahren D."/>
            <person name="Johansson T."/>
            <person name="Persson P."/>
            <person name="Tunlid A."/>
        </authorList>
    </citation>
    <scope>NUCLEOTIDE SEQUENCE [LARGE SCALE GENOMIC DNA]</scope>
    <source>
        <strain evidence="3 4">CBS 101986</strain>
    </source>
</reference>
<keyword evidence="2" id="KW-0472">Membrane</keyword>
<evidence type="ECO:0000313" key="4">
    <source>
        <dbReference type="Proteomes" id="UP000567179"/>
    </source>
</evidence>
<dbReference type="Proteomes" id="UP000567179">
    <property type="component" value="Unassembled WGS sequence"/>
</dbReference>
<feature type="compositionally biased region" description="Basic and acidic residues" evidence="1">
    <location>
        <begin position="728"/>
        <end position="773"/>
    </location>
</feature>
<feature type="transmembrane region" description="Helical" evidence="2">
    <location>
        <begin position="61"/>
        <end position="82"/>
    </location>
</feature>
<feature type="region of interest" description="Disordered" evidence="1">
    <location>
        <begin position="799"/>
        <end position="822"/>
    </location>
</feature>